<proteinExistence type="predicted"/>
<evidence type="ECO:0000256" key="1">
    <source>
        <dbReference type="SAM" id="MobiDB-lite"/>
    </source>
</evidence>
<reference evidence="2 3" key="1">
    <citation type="submission" date="2020-02" db="EMBL/GenBank/DDBJ databases">
        <title>Draft genome sequence of Haematococcus lacustris strain NIES-144.</title>
        <authorList>
            <person name="Morimoto D."/>
            <person name="Nakagawa S."/>
            <person name="Yoshida T."/>
            <person name="Sawayama S."/>
        </authorList>
    </citation>
    <scope>NUCLEOTIDE SEQUENCE [LARGE SCALE GENOMIC DNA]</scope>
    <source>
        <strain evidence="2 3">NIES-144</strain>
    </source>
</reference>
<dbReference type="Proteomes" id="UP000485058">
    <property type="component" value="Unassembled WGS sequence"/>
</dbReference>
<dbReference type="EMBL" id="BLLF01001228">
    <property type="protein sequence ID" value="GFH17961.1"/>
    <property type="molecule type" value="Genomic_DNA"/>
</dbReference>
<evidence type="ECO:0000313" key="3">
    <source>
        <dbReference type="Proteomes" id="UP000485058"/>
    </source>
</evidence>
<comment type="caution">
    <text evidence="2">The sequence shown here is derived from an EMBL/GenBank/DDBJ whole genome shotgun (WGS) entry which is preliminary data.</text>
</comment>
<evidence type="ECO:0000313" key="2">
    <source>
        <dbReference type="EMBL" id="GFH17961.1"/>
    </source>
</evidence>
<accession>A0A699Z755</accession>
<dbReference type="AlphaFoldDB" id="A0A699Z755"/>
<protein>
    <submittedName>
        <fullName evidence="2">Uncharacterized protein</fullName>
    </submittedName>
</protein>
<organism evidence="2 3">
    <name type="scientific">Haematococcus lacustris</name>
    <name type="common">Green alga</name>
    <name type="synonym">Haematococcus pluvialis</name>
    <dbReference type="NCBI Taxonomy" id="44745"/>
    <lineage>
        <taxon>Eukaryota</taxon>
        <taxon>Viridiplantae</taxon>
        <taxon>Chlorophyta</taxon>
        <taxon>core chlorophytes</taxon>
        <taxon>Chlorophyceae</taxon>
        <taxon>CS clade</taxon>
        <taxon>Chlamydomonadales</taxon>
        <taxon>Haematococcaceae</taxon>
        <taxon>Haematococcus</taxon>
    </lineage>
</organism>
<gene>
    <name evidence="2" type="ORF">HaLaN_14689</name>
</gene>
<keyword evidence="3" id="KW-1185">Reference proteome</keyword>
<sequence length="229" mass="24447">MSDLTHCPIHVSRGLVAQGTLPVAPGGGGAAGGKEWIANPVLPQDILQELSLTPTQLEAISALTCLEWLCLALDESDEPFSTLLPVLAQMPSLHTLILKGRDVEGDDQLDALLAATQLTYLQVHSFSDLTLSKATLGESEEIGVEELAAAELNLCERNTAGLVVARMEIDKDIVDLLTEQYLSHRRHGGQKPLHPTGPSSSHSAPTTSWRLTLCSKNSLLSFAAASQPQ</sequence>
<feature type="compositionally biased region" description="Polar residues" evidence="1">
    <location>
        <begin position="197"/>
        <end position="207"/>
    </location>
</feature>
<feature type="region of interest" description="Disordered" evidence="1">
    <location>
        <begin position="185"/>
        <end position="207"/>
    </location>
</feature>
<name>A0A699Z755_HAELA</name>